<gene>
    <name evidence="1" type="ORF">PVOR_25243</name>
</gene>
<comment type="caution">
    <text evidence="1">The sequence shown here is derived from an EMBL/GenBank/DDBJ whole genome shotgun (WGS) entry which is preliminary data.</text>
</comment>
<sequence>MYKVCLLCSYISKVEKDQSFECEKCSNRDDACTSPFPKPAAQNFLNHPYSMLYDLEDVDNWIELFHFNGFETSGLFLCSAYEVLLESMINDVLKAMNTNEKVSELLLNSNQGQERMGRLLASLLEVGNSMKTVCKRIEQEEFYGKMQKIIKVRNSYIHGDHKAFRDSEVEAEDLKYVCDSIIDVFVTLNNQYVYSGT</sequence>
<evidence type="ECO:0000313" key="2">
    <source>
        <dbReference type="Proteomes" id="UP000003094"/>
    </source>
</evidence>
<keyword evidence="2" id="KW-1185">Reference proteome</keyword>
<dbReference type="RefSeq" id="WP_006211798.1">
    <property type="nucleotide sequence ID" value="NZ_ADHJ01000041.1"/>
</dbReference>
<evidence type="ECO:0000313" key="1">
    <source>
        <dbReference type="EMBL" id="EFU39326.1"/>
    </source>
</evidence>
<name>A0A2R9SPQ7_9BACL</name>
<dbReference type="AlphaFoldDB" id="A0A2R9SPQ7"/>
<accession>A0A2R9SPQ7</accession>
<protein>
    <submittedName>
        <fullName evidence="1">Uncharacterized protein</fullName>
    </submittedName>
</protein>
<dbReference type="Proteomes" id="UP000003094">
    <property type="component" value="Unassembled WGS sequence"/>
</dbReference>
<organism evidence="1 2">
    <name type="scientific">Paenibacillus vortex V453</name>
    <dbReference type="NCBI Taxonomy" id="715225"/>
    <lineage>
        <taxon>Bacteria</taxon>
        <taxon>Bacillati</taxon>
        <taxon>Bacillota</taxon>
        <taxon>Bacilli</taxon>
        <taxon>Bacillales</taxon>
        <taxon>Paenibacillaceae</taxon>
        <taxon>Paenibacillus</taxon>
    </lineage>
</organism>
<proteinExistence type="predicted"/>
<dbReference type="EMBL" id="ADHJ01000041">
    <property type="protein sequence ID" value="EFU39326.1"/>
    <property type="molecule type" value="Genomic_DNA"/>
</dbReference>
<reference evidence="1 2" key="1">
    <citation type="journal article" date="2010" name="BMC Genomics">
        <title>Genome sequence of the pattern forming Paenibacillus vortex bacterium reveals potential for thriving in complex environments.</title>
        <authorList>
            <person name="Sirota-Madi A."/>
            <person name="Olender T."/>
            <person name="Helman Y."/>
            <person name="Ingham C."/>
            <person name="Brainis I."/>
            <person name="Roth D."/>
            <person name="Hagi E."/>
            <person name="Brodsky L."/>
            <person name="Leshkowitz D."/>
            <person name="Galatenko V."/>
            <person name="Nikolaev V."/>
            <person name="Mugasimangalam R.C."/>
            <person name="Bransburg-Zabary S."/>
            <person name="Gutnick D.L."/>
            <person name="Lancet D."/>
            <person name="Ben-Jacob E."/>
        </authorList>
    </citation>
    <scope>NUCLEOTIDE SEQUENCE [LARGE SCALE GENOMIC DNA]</scope>
    <source>
        <strain evidence="1 2">V453</strain>
    </source>
</reference>
<dbReference type="KEGG" id="pvo:PVOR_25243"/>